<feature type="domain" description="SHSP" evidence="4">
    <location>
        <begin position="33"/>
        <end position="187"/>
    </location>
</feature>
<feature type="compositionally biased region" description="Low complexity" evidence="3">
    <location>
        <begin position="413"/>
        <end position="440"/>
    </location>
</feature>
<feature type="compositionally biased region" description="Polar residues" evidence="3">
    <location>
        <begin position="93"/>
        <end position="106"/>
    </location>
</feature>
<dbReference type="PROSITE" id="PS01031">
    <property type="entry name" value="SHSP"/>
    <property type="match status" value="1"/>
</dbReference>
<feature type="compositionally biased region" description="Polar residues" evidence="3">
    <location>
        <begin position="252"/>
        <end position="266"/>
    </location>
</feature>
<dbReference type="InterPro" id="IPR051779">
    <property type="entry name" value="HspG1-11-like"/>
</dbReference>
<feature type="compositionally biased region" description="Polar residues" evidence="3">
    <location>
        <begin position="281"/>
        <end position="322"/>
    </location>
</feature>
<keyword evidence="1" id="KW-0346">Stress response</keyword>
<accession>A0AAN7TRQ6</accession>
<feature type="compositionally biased region" description="Basic and acidic residues" evidence="3">
    <location>
        <begin position="107"/>
        <end position="133"/>
    </location>
</feature>
<dbReference type="AlphaFoldDB" id="A0AAN7TRQ6"/>
<comment type="similarity">
    <text evidence="2">Belongs to the small heat shock protein (HSP20) family.</text>
</comment>
<feature type="compositionally biased region" description="Low complexity" evidence="3">
    <location>
        <begin position="150"/>
        <end position="159"/>
    </location>
</feature>
<sequence length="501" mass="57220">MASIMDFLLSQGLNVPIGYSMGGQTALQTDTSPRNVDFLPEIDITETKDSLIFECELAGVLKDDISIEIVESKLVIKGDKKIYAYRRPNQSWSYEENQDSNVNVDPSRSRVSETSGESDKCQQSDDPKYEHQKLRQQSRVNIPTQDPNFQLQQQISQSRDQPEAINDRKRDSNEPKLPSQPSDINTTSFQQSNNDMDPSSDNQESSNQPILQDNPNPDWQQQQQQSSSSLDESNVNQPSSLQESHIGEPNINRPSSETVEQKSNVNDPPLQKPQQRLDINEPSSQQSVSNTCEPLDSSVSNTRKLYEEISQSDQPETQQDINSSHKDEKKSSSVSQKAQLFESNKVEQPRQNQPEEKKFDLDFIKSSEPSNVESFQDNNWKRQQEPITEESVREQSNVEQPPENQSNVEQSKDGSQSKQSQISSAQSQQEQGQVQEQGQEQYRERKYVSERTFGHFKRTIDLSKMLYRLNLREVDTHFINGLLIISINKKPFEPSIKIPVH</sequence>
<protein>
    <recommendedName>
        <fullName evidence="4">SHSP domain-containing protein</fullName>
    </recommendedName>
</protein>
<dbReference type="SUPFAM" id="SSF49764">
    <property type="entry name" value="HSP20-like chaperones"/>
    <property type="match status" value="1"/>
</dbReference>
<feature type="compositionally biased region" description="Polar residues" evidence="3">
    <location>
        <begin position="230"/>
        <end position="243"/>
    </location>
</feature>
<evidence type="ECO:0000259" key="4">
    <source>
        <dbReference type="PROSITE" id="PS01031"/>
    </source>
</evidence>
<feature type="compositionally biased region" description="Basic and acidic residues" evidence="3">
    <location>
        <begin position="160"/>
        <end position="174"/>
    </location>
</feature>
<feature type="compositionally biased region" description="Polar residues" evidence="3">
    <location>
        <begin position="179"/>
        <end position="219"/>
    </location>
</feature>
<evidence type="ECO:0000256" key="1">
    <source>
        <dbReference type="ARBA" id="ARBA00023016"/>
    </source>
</evidence>
<reference evidence="5 6" key="1">
    <citation type="submission" date="2023-11" db="EMBL/GenBank/DDBJ databases">
        <title>Dfirmibasis_genome.</title>
        <authorList>
            <person name="Edelbroek B."/>
            <person name="Kjellin J."/>
            <person name="Jerlstrom-Hultqvist J."/>
            <person name="Soderbom F."/>
        </authorList>
    </citation>
    <scope>NUCLEOTIDE SEQUENCE [LARGE SCALE GENOMIC DNA]</scope>
    <source>
        <strain evidence="5 6">TNS-C-14</strain>
    </source>
</reference>
<name>A0AAN7TRQ6_9MYCE</name>
<gene>
    <name evidence="5" type="ORF">RB653_008861</name>
</gene>
<organism evidence="5 6">
    <name type="scientific">Dictyostelium firmibasis</name>
    <dbReference type="NCBI Taxonomy" id="79012"/>
    <lineage>
        <taxon>Eukaryota</taxon>
        <taxon>Amoebozoa</taxon>
        <taxon>Evosea</taxon>
        <taxon>Eumycetozoa</taxon>
        <taxon>Dictyostelia</taxon>
        <taxon>Dictyosteliales</taxon>
        <taxon>Dictyosteliaceae</taxon>
        <taxon>Dictyostelium</taxon>
    </lineage>
</organism>
<keyword evidence="6" id="KW-1185">Reference proteome</keyword>
<feature type="region of interest" description="Disordered" evidence="3">
    <location>
        <begin position="93"/>
        <end position="446"/>
    </location>
</feature>
<evidence type="ECO:0000256" key="3">
    <source>
        <dbReference type="SAM" id="MobiDB-lite"/>
    </source>
</evidence>
<dbReference type="CDD" id="cd06464">
    <property type="entry name" value="ACD_sHsps-like"/>
    <property type="match status" value="1"/>
</dbReference>
<evidence type="ECO:0000313" key="5">
    <source>
        <dbReference type="EMBL" id="KAK5579182.1"/>
    </source>
</evidence>
<feature type="compositionally biased region" description="Polar residues" evidence="3">
    <location>
        <begin position="332"/>
        <end position="342"/>
    </location>
</feature>
<evidence type="ECO:0000313" key="6">
    <source>
        <dbReference type="Proteomes" id="UP001344447"/>
    </source>
</evidence>
<comment type="caution">
    <text evidence="5">The sequence shown here is derived from an EMBL/GenBank/DDBJ whole genome shotgun (WGS) entry which is preliminary data.</text>
</comment>
<feature type="compositionally biased region" description="Basic and acidic residues" evidence="3">
    <location>
        <begin position="344"/>
        <end position="365"/>
    </location>
</feature>
<feature type="compositionally biased region" description="Low complexity" evidence="3">
    <location>
        <begin position="220"/>
        <end position="229"/>
    </location>
</feature>
<dbReference type="PANTHER" id="PTHR46827">
    <property type="entry name" value="HEAT SHOCK PROTEIN DDB_G0288861-RELATED"/>
    <property type="match status" value="1"/>
</dbReference>
<dbReference type="Gene3D" id="2.60.40.790">
    <property type="match status" value="2"/>
</dbReference>
<evidence type="ECO:0000256" key="2">
    <source>
        <dbReference type="PROSITE-ProRule" id="PRU00285"/>
    </source>
</evidence>
<feature type="compositionally biased region" description="Polar residues" evidence="3">
    <location>
        <begin position="367"/>
        <end position="378"/>
    </location>
</feature>
<dbReference type="EMBL" id="JAVFKY010000003">
    <property type="protein sequence ID" value="KAK5579182.1"/>
    <property type="molecule type" value="Genomic_DNA"/>
</dbReference>
<feature type="compositionally biased region" description="Polar residues" evidence="3">
    <location>
        <begin position="394"/>
        <end position="408"/>
    </location>
</feature>
<proteinExistence type="inferred from homology"/>
<dbReference type="PANTHER" id="PTHR46827:SF1">
    <property type="entry name" value="HEAT SHOCK PROTEIN DDB_G0288861-RELATED"/>
    <property type="match status" value="1"/>
</dbReference>
<feature type="compositionally biased region" description="Polar residues" evidence="3">
    <location>
        <begin position="135"/>
        <end position="149"/>
    </location>
</feature>
<dbReference type="Proteomes" id="UP001344447">
    <property type="component" value="Unassembled WGS sequence"/>
</dbReference>
<dbReference type="InterPro" id="IPR008978">
    <property type="entry name" value="HSP20-like_chaperone"/>
</dbReference>
<dbReference type="InterPro" id="IPR002068">
    <property type="entry name" value="A-crystallin/Hsp20_dom"/>
</dbReference>